<feature type="transmembrane region" description="Helical" evidence="1">
    <location>
        <begin position="48"/>
        <end position="74"/>
    </location>
</feature>
<dbReference type="AlphaFoldDB" id="A0A0G0PTR5"/>
<feature type="domain" description="EfeO-type cupredoxin-like" evidence="3">
    <location>
        <begin position="242"/>
        <end position="326"/>
    </location>
</feature>
<proteinExistence type="predicted"/>
<keyword evidence="1" id="KW-0812">Transmembrane</keyword>
<accession>A0A0G0PTR5</accession>
<dbReference type="InterPro" id="IPR039447">
    <property type="entry name" value="UreH-like_TM_dom"/>
</dbReference>
<name>A0A0G0PTR5_9BACT</name>
<dbReference type="SUPFAM" id="SSF49503">
    <property type="entry name" value="Cupredoxins"/>
    <property type="match status" value="1"/>
</dbReference>
<dbReference type="InterPro" id="IPR008972">
    <property type="entry name" value="Cupredoxin"/>
</dbReference>
<reference evidence="4 5" key="1">
    <citation type="journal article" date="2015" name="Nature">
        <title>rRNA introns, odd ribosomes, and small enigmatic genomes across a large radiation of phyla.</title>
        <authorList>
            <person name="Brown C.T."/>
            <person name="Hug L.A."/>
            <person name="Thomas B.C."/>
            <person name="Sharon I."/>
            <person name="Castelle C.J."/>
            <person name="Singh A."/>
            <person name="Wilkins M.J."/>
            <person name="Williams K.H."/>
            <person name="Banfield J.F."/>
        </authorList>
    </citation>
    <scope>NUCLEOTIDE SEQUENCE [LARGE SCALE GENOMIC DNA]</scope>
</reference>
<evidence type="ECO:0000256" key="1">
    <source>
        <dbReference type="SAM" id="Phobius"/>
    </source>
</evidence>
<dbReference type="STRING" id="1618572.UT17_C0001G0095"/>
<keyword evidence="1" id="KW-1133">Transmembrane helix</keyword>
<feature type="domain" description="Urease accessory protein UreH-like transmembrane" evidence="2">
    <location>
        <begin position="7"/>
        <end position="206"/>
    </location>
</feature>
<evidence type="ECO:0000313" key="4">
    <source>
        <dbReference type="EMBL" id="KKQ92716.1"/>
    </source>
</evidence>
<evidence type="ECO:0000259" key="2">
    <source>
        <dbReference type="Pfam" id="PF13386"/>
    </source>
</evidence>
<gene>
    <name evidence="4" type="ORF">UT17_C0001G0095</name>
</gene>
<comment type="caution">
    <text evidence="4">The sequence shown here is derived from an EMBL/GenBank/DDBJ whole genome shotgun (WGS) entry which is preliminary data.</text>
</comment>
<dbReference type="Pfam" id="PF13473">
    <property type="entry name" value="Cupredoxin_1"/>
    <property type="match status" value="1"/>
</dbReference>
<dbReference type="Gene3D" id="2.60.40.420">
    <property type="entry name" value="Cupredoxins - blue copper proteins"/>
    <property type="match status" value="1"/>
</dbReference>
<dbReference type="EMBL" id="LBVU01000001">
    <property type="protein sequence ID" value="KKQ92716.1"/>
    <property type="molecule type" value="Genomic_DNA"/>
</dbReference>
<organism evidence="4 5">
    <name type="scientific">Candidatus Woesebacteria bacterium GW2011_GWB1_39_10</name>
    <dbReference type="NCBI Taxonomy" id="1618572"/>
    <lineage>
        <taxon>Bacteria</taxon>
        <taxon>Candidatus Woeseibacteriota</taxon>
    </lineage>
</organism>
<feature type="transmembrane region" description="Helical" evidence="1">
    <location>
        <begin position="86"/>
        <end position="108"/>
    </location>
</feature>
<protein>
    <submittedName>
        <fullName evidence="4">Putative membrane protein</fullName>
    </submittedName>
</protein>
<dbReference type="InterPro" id="IPR028096">
    <property type="entry name" value="EfeO_Cupredoxin"/>
</dbReference>
<feature type="transmembrane region" description="Helical" evidence="1">
    <location>
        <begin position="128"/>
        <end position="152"/>
    </location>
</feature>
<dbReference type="Pfam" id="PF13386">
    <property type="entry name" value="DsbD_2"/>
    <property type="match status" value="1"/>
</dbReference>
<dbReference type="Proteomes" id="UP000034774">
    <property type="component" value="Unassembled WGS sequence"/>
</dbReference>
<dbReference type="PANTHER" id="PTHR42208:SF1">
    <property type="entry name" value="HEAVY METAL TRANSPORTER"/>
    <property type="match status" value="1"/>
</dbReference>
<dbReference type="PANTHER" id="PTHR42208">
    <property type="entry name" value="HEAVY METAL TRANSPORTER-RELATED"/>
    <property type="match status" value="1"/>
</dbReference>
<feature type="transmembrane region" description="Helical" evidence="1">
    <location>
        <begin position="159"/>
        <end position="180"/>
    </location>
</feature>
<keyword evidence="1" id="KW-0472">Membrane</keyword>
<sequence length="332" mass="35445">MSNFWLALITGITAGGLSCFAVQGGLLTAALAQEGIGDVKYIKEKSILMFLAAKLLAYTLLGFILGALGSAIIISPKFQGWLQILVGFYMLATAARLLDLHPIFKYFVIQPPTALLKLVRKSSQVKSFFAPAFLGFLTILIPCGVTQAMMLLAIASGGAVWGAGIMFFFVLGTSPVFFLVGLAATELLKNKSFAIIAALFITILGIISVNSGQIIRGSAHTLQNYWKVVTGSNPAISQTLIINGKQEVTITVTSGGYKTDVNTLKLGIPVKLTLITNNVLSCARAFIIPSLNYSKVLPVTGTTVFEFTPETLGQLTYTCSMGMYSGSFNVIK</sequence>
<evidence type="ECO:0000259" key="3">
    <source>
        <dbReference type="Pfam" id="PF13473"/>
    </source>
</evidence>
<feature type="transmembrane region" description="Helical" evidence="1">
    <location>
        <begin position="192"/>
        <end position="209"/>
    </location>
</feature>
<evidence type="ECO:0000313" key="5">
    <source>
        <dbReference type="Proteomes" id="UP000034774"/>
    </source>
</evidence>